<evidence type="ECO:0000256" key="1">
    <source>
        <dbReference type="SAM" id="MobiDB-lite"/>
    </source>
</evidence>
<evidence type="ECO:0000259" key="2">
    <source>
        <dbReference type="PROSITE" id="PS51029"/>
    </source>
</evidence>
<accession>A0ABN7AKE5</accession>
<dbReference type="PANTHER" id="PTHR21505:SF12">
    <property type="entry name" value="MADF DOMAIN-CONTAINING PROTEIN-RELATED"/>
    <property type="match status" value="1"/>
</dbReference>
<dbReference type="SMART" id="SM00595">
    <property type="entry name" value="MADF"/>
    <property type="match status" value="1"/>
</dbReference>
<feature type="compositionally biased region" description="Polar residues" evidence="1">
    <location>
        <begin position="247"/>
        <end position="262"/>
    </location>
</feature>
<protein>
    <submittedName>
        <fullName evidence="3">Alcohol dehydrogenase transcription factor Myb/SANT-like</fullName>
    </submittedName>
</protein>
<proteinExistence type="predicted"/>
<dbReference type="PANTHER" id="PTHR21505">
    <property type="entry name" value="MADF DOMAIN-CONTAINING PROTEIN-RELATED"/>
    <property type="match status" value="1"/>
</dbReference>
<dbReference type="EMBL" id="AP028910">
    <property type="protein sequence ID" value="BES91350.1"/>
    <property type="molecule type" value="Genomic_DNA"/>
</dbReference>
<feature type="region of interest" description="Disordered" evidence="1">
    <location>
        <begin position="232"/>
        <end position="262"/>
    </location>
</feature>
<dbReference type="InterPro" id="IPR006578">
    <property type="entry name" value="MADF-dom"/>
</dbReference>
<dbReference type="Pfam" id="PF10545">
    <property type="entry name" value="MADF_DNA_bdg"/>
    <property type="match status" value="1"/>
</dbReference>
<dbReference type="PROSITE" id="PS51029">
    <property type="entry name" value="MADF"/>
    <property type="match status" value="1"/>
</dbReference>
<gene>
    <name evidence="3" type="ORF">NTJ_04159</name>
</gene>
<name>A0ABN7AKE5_9HEMI</name>
<keyword evidence="4" id="KW-1185">Reference proteome</keyword>
<sequence length="262" mass="29617">MPILWNPKDPQYHNRNKREDAWRSISADLKVPASELKAKMRSLMGTFRSERSREKKSRILGSGQDEVYESKWFAYKNFDFLTDKNETIKPLKSPPPDTALEDPIAYSPLSSSTEEDLFPTPVLSNFNRKRSSQKRKLQEDDHEMNTLNAALEVLKSATDQPLDPFYLYGLNLANELRKYDSSTLAHVKKAISDIFFEADMGSIFLRHSDKHNQSGHSSHFMGTSNPSENCVAYLGPSSAAQYPDQGVRTTPSPIPSSVKSPD</sequence>
<reference evidence="3 4" key="1">
    <citation type="submission" date="2023-09" db="EMBL/GenBank/DDBJ databases">
        <title>Nesidiocoris tenuis whole genome shotgun sequence.</title>
        <authorList>
            <person name="Shibata T."/>
            <person name="Shimoda M."/>
            <person name="Kobayashi T."/>
            <person name="Uehara T."/>
        </authorList>
    </citation>
    <scope>NUCLEOTIDE SEQUENCE [LARGE SCALE GENOMIC DNA]</scope>
    <source>
        <strain evidence="3 4">Japan</strain>
    </source>
</reference>
<feature type="domain" description="MADF" evidence="2">
    <location>
        <begin position="1"/>
        <end position="86"/>
    </location>
</feature>
<dbReference type="Proteomes" id="UP001307889">
    <property type="component" value="Chromosome 2"/>
</dbReference>
<evidence type="ECO:0000313" key="4">
    <source>
        <dbReference type="Proteomes" id="UP001307889"/>
    </source>
</evidence>
<organism evidence="3 4">
    <name type="scientific">Nesidiocoris tenuis</name>
    <dbReference type="NCBI Taxonomy" id="355587"/>
    <lineage>
        <taxon>Eukaryota</taxon>
        <taxon>Metazoa</taxon>
        <taxon>Ecdysozoa</taxon>
        <taxon>Arthropoda</taxon>
        <taxon>Hexapoda</taxon>
        <taxon>Insecta</taxon>
        <taxon>Pterygota</taxon>
        <taxon>Neoptera</taxon>
        <taxon>Paraneoptera</taxon>
        <taxon>Hemiptera</taxon>
        <taxon>Heteroptera</taxon>
        <taxon>Panheteroptera</taxon>
        <taxon>Cimicomorpha</taxon>
        <taxon>Miridae</taxon>
        <taxon>Dicyphina</taxon>
        <taxon>Nesidiocoris</taxon>
    </lineage>
</organism>
<evidence type="ECO:0000313" key="3">
    <source>
        <dbReference type="EMBL" id="BES91350.1"/>
    </source>
</evidence>